<evidence type="ECO:0000256" key="8">
    <source>
        <dbReference type="ARBA" id="ARBA00022676"/>
    </source>
</evidence>
<feature type="binding site" evidence="15">
    <location>
        <position position="268"/>
    </location>
    <ligand>
        <name>substrate</name>
    </ligand>
</feature>
<dbReference type="PANTHER" id="PTHR19278">
    <property type="entry name" value="OROTATE PHOSPHORIBOSYLTRANSFERASE"/>
    <property type="match status" value="1"/>
</dbReference>
<dbReference type="InterPro" id="IPR004467">
    <property type="entry name" value="Or_phspho_trans_dom"/>
</dbReference>
<evidence type="ECO:0000256" key="15">
    <source>
        <dbReference type="PIRSR" id="PIRSR614732-2"/>
    </source>
</evidence>
<feature type="active site" description="For OMPdecase activity" evidence="14">
    <location>
        <position position="304"/>
    </location>
</feature>
<dbReference type="CDD" id="cd06223">
    <property type="entry name" value="PRTases_typeI"/>
    <property type="match status" value="1"/>
</dbReference>
<keyword evidence="9" id="KW-0808">Transferase</keyword>
<dbReference type="GO" id="GO:0004588">
    <property type="term" value="F:orotate phosphoribosyltransferase activity"/>
    <property type="evidence" value="ECO:0007669"/>
    <property type="project" value="UniProtKB-EC"/>
</dbReference>
<organism evidence="17 18">
    <name type="scientific">Henosepilachna vigintioctopunctata</name>
    <dbReference type="NCBI Taxonomy" id="420089"/>
    <lineage>
        <taxon>Eukaryota</taxon>
        <taxon>Metazoa</taxon>
        <taxon>Ecdysozoa</taxon>
        <taxon>Arthropoda</taxon>
        <taxon>Hexapoda</taxon>
        <taxon>Insecta</taxon>
        <taxon>Pterygota</taxon>
        <taxon>Neoptera</taxon>
        <taxon>Endopterygota</taxon>
        <taxon>Coleoptera</taxon>
        <taxon>Polyphaga</taxon>
        <taxon>Cucujiformia</taxon>
        <taxon>Coccinelloidea</taxon>
        <taxon>Coccinellidae</taxon>
        <taxon>Epilachninae</taxon>
        <taxon>Epilachnini</taxon>
        <taxon>Henosepilachna</taxon>
    </lineage>
</organism>
<dbReference type="Gene3D" id="3.40.50.2020">
    <property type="match status" value="1"/>
</dbReference>
<dbReference type="NCBIfam" id="TIGR00336">
    <property type="entry name" value="pyrE"/>
    <property type="match status" value="1"/>
</dbReference>
<evidence type="ECO:0000313" key="17">
    <source>
        <dbReference type="EMBL" id="KAK9874296.1"/>
    </source>
</evidence>
<comment type="pathway">
    <text evidence="1">Pyrimidine metabolism; UMP biosynthesis via de novo pathway; UMP from orotate: step 2/2.</text>
</comment>
<dbReference type="InterPro" id="IPR029057">
    <property type="entry name" value="PRTase-like"/>
</dbReference>
<dbReference type="InterPro" id="IPR018089">
    <property type="entry name" value="OMPdecase_AS"/>
</dbReference>
<evidence type="ECO:0000256" key="2">
    <source>
        <dbReference type="ARBA" id="ARBA00004889"/>
    </source>
</evidence>
<dbReference type="InterPro" id="IPR014732">
    <property type="entry name" value="OMPdecase"/>
</dbReference>
<evidence type="ECO:0000256" key="14">
    <source>
        <dbReference type="PIRSR" id="PIRSR614732-1"/>
    </source>
</evidence>
<protein>
    <recommendedName>
        <fullName evidence="7">Uridine 5'-monophosphate synthase</fullName>
        <ecNumber evidence="5">2.4.2.10</ecNumber>
        <ecNumber evidence="6">4.1.1.23</ecNumber>
    </recommendedName>
</protein>
<dbReference type="InterPro" id="IPR011060">
    <property type="entry name" value="RibuloseP-bd_barrel"/>
</dbReference>
<dbReference type="PROSITE" id="PS00156">
    <property type="entry name" value="OMPDECASE"/>
    <property type="match status" value="1"/>
</dbReference>
<dbReference type="FunFam" id="3.20.20.70:FF:000114">
    <property type="entry name" value="Decarboxylase,orotidine phosphate"/>
    <property type="match status" value="1"/>
</dbReference>
<dbReference type="Pfam" id="PF00215">
    <property type="entry name" value="OMPdecase"/>
    <property type="match status" value="1"/>
</dbReference>
<dbReference type="SUPFAM" id="SSF51366">
    <property type="entry name" value="Ribulose-phoshate binding barrel"/>
    <property type="match status" value="1"/>
</dbReference>
<name>A0AAW1U1B3_9CUCU</name>
<dbReference type="InterPro" id="IPR013785">
    <property type="entry name" value="Aldolase_TIM"/>
</dbReference>
<feature type="binding site" evidence="15">
    <location>
        <position position="357"/>
    </location>
    <ligand>
        <name>substrate</name>
    </ligand>
</feature>
<evidence type="ECO:0000256" key="4">
    <source>
        <dbReference type="ARBA" id="ARBA00009769"/>
    </source>
</evidence>
<dbReference type="GO" id="GO:0044205">
    <property type="term" value="P:'de novo' UMP biosynthetic process"/>
    <property type="evidence" value="ECO:0007669"/>
    <property type="project" value="InterPro"/>
</dbReference>
<dbReference type="PANTHER" id="PTHR19278:SF9">
    <property type="entry name" value="URIDINE 5'-MONOPHOSPHATE SYNTHASE"/>
    <property type="match status" value="1"/>
</dbReference>
<dbReference type="SUPFAM" id="SSF53271">
    <property type="entry name" value="PRTase-like"/>
    <property type="match status" value="1"/>
</dbReference>
<feature type="active site" description="For OMPdecase activity" evidence="14">
    <location>
        <position position="299"/>
    </location>
</feature>
<dbReference type="NCBIfam" id="TIGR01740">
    <property type="entry name" value="pyrF"/>
    <property type="match status" value="1"/>
</dbReference>
<evidence type="ECO:0000259" key="16">
    <source>
        <dbReference type="SMART" id="SM00934"/>
    </source>
</evidence>
<accession>A0AAW1U1B3</accession>
<comment type="similarity">
    <text evidence="3">In the N-terminal section; belongs to the purine/pyrimidine phosphoribosyltransferase family.</text>
</comment>
<feature type="binding site" evidence="15">
    <location>
        <position position="435"/>
    </location>
    <ligand>
        <name>substrate</name>
    </ligand>
</feature>
<evidence type="ECO:0000256" key="10">
    <source>
        <dbReference type="ARBA" id="ARBA00022793"/>
    </source>
</evidence>
<evidence type="ECO:0000256" key="7">
    <source>
        <dbReference type="ARBA" id="ARBA00015047"/>
    </source>
</evidence>
<feature type="active site" description="For OMPdecase activity" evidence="14">
    <location>
        <position position="301"/>
    </location>
</feature>
<feature type="binding site" evidence="15">
    <location>
        <position position="246"/>
    </location>
    <ligand>
        <name>substrate</name>
    </ligand>
</feature>
<keyword evidence="8" id="KW-0328">Glycosyltransferase</keyword>
<dbReference type="EMBL" id="JARQZJ010000031">
    <property type="protein sequence ID" value="KAK9874296.1"/>
    <property type="molecule type" value="Genomic_DNA"/>
</dbReference>
<evidence type="ECO:0000256" key="13">
    <source>
        <dbReference type="ARBA" id="ARBA00023268"/>
    </source>
</evidence>
<evidence type="ECO:0000256" key="11">
    <source>
        <dbReference type="ARBA" id="ARBA00022975"/>
    </source>
</evidence>
<sequence length="466" mass="52070">MDELVVELFKINAIKFGDFVTKVGLNTPVYFDLRVIVSYPNLMERLSEIIIEKVDFSDVKLVCGVPYTALPIATIVSCKSKVPMVMRRKEAKSYGTKKLIEGVFTDGDSCLIIEDVVTSGSSILETTKDLRSSGLICKKAIVLLNREQGGEDFLKENGIKMQSLLSMTDLIQILFEKNLITTKTKERVTHYISSNRVKSEALTLSLKEDRLSLSFTKRATYAKNNMAKKLFNVMAKKETNLCVAADLTEATDILNLAEQVGPYICCLKTHIDILQDFHPNFIKRLKEIAETHEFILMEDRKFADIGNTVQLQYSQGLYQISSWASLITVHSLFGRSILDSIIESNDDIGVFLIAEVSSSNNLIDEKYTTETIKLGLSYESSIAGVVCQNPLFRDFPGFLQLTPGVQLDSTKDNLGQQYNSPEKVIENGADIAVVGRGITKSADIAGSAEQYRRVLWDACKRRISEC</sequence>
<proteinExistence type="inferred from homology"/>
<evidence type="ECO:0000313" key="18">
    <source>
        <dbReference type="Proteomes" id="UP001431783"/>
    </source>
</evidence>
<dbReference type="Pfam" id="PF00156">
    <property type="entry name" value="Pribosyltran"/>
    <property type="match status" value="1"/>
</dbReference>
<dbReference type="CDD" id="cd04725">
    <property type="entry name" value="OMP_decarboxylase_like"/>
    <property type="match status" value="1"/>
</dbReference>
<keyword evidence="13" id="KW-0511">Multifunctional enzyme</keyword>
<keyword evidence="12" id="KW-0456">Lyase</keyword>
<evidence type="ECO:0000256" key="9">
    <source>
        <dbReference type="ARBA" id="ARBA00022679"/>
    </source>
</evidence>
<dbReference type="InterPro" id="IPR023031">
    <property type="entry name" value="OPRT"/>
</dbReference>
<feature type="domain" description="Orotidine 5'-phosphate decarboxylase" evidence="16">
    <location>
        <begin position="240"/>
        <end position="451"/>
    </location>
</feature>
<evidence type="ECO:0000256" key="6">
    <source>
        <dbReference type="ARBA" id="ARBA00012321"/>
    </source>
</evidence>
<dbReference type="AlphaFoldDB" id="A0AAW1U1B3"/>
<dbReference type="EC" id="4.1.1.23" evidence="6"/>
<dbReference type="InterPro" id="IPR000836">
    <property type="entry name" value="PRTase_dom"/>
</dbReference>
<dbReference type="Gene3D" id="3.20.20.70">
    <property type="entry name" value="Aldolase class I"/>
    <property type="match status" value="1"/>
</dbReference>
<gene>
    <name evidence="17" type="ORF">WA026_002649</name>
</gene>
<feature type="binding site" evidence="15">
    <location>
        <position position="416"/>
    </location>
    <ligand>
        <name>substrate</name>
    </ligand>
</feature>
<keyword evidence="11" id="KW-0665">Pyrimidine biosynthesis</keyword>
<dbReference type="SMART" id="SM00934">
    <property type="entry name" value="OMPdecase"/>
    <property type="match status" value="1"/>
</dbReference>
<dbReference type="FunFam" id="3.40.50.2020:FF:000025">
    <property type="entry name" value="Uridine monophosphate synthetase"/>
    <property type="match status" value="1"/>
</dbReference>
<evidence type="ECO:0000256" key="12">
    <source>
        <dbReference type="ARBA" id="ARBA00023239"/>
    </source>
</evidence>
<reference evidence="17 18" key="1">
    <citation type="submission" date="2023-03" db="EMBL/GenBank/DDBJ databases">
        <title>Genome insight into feeding habits of ladybird beetles.</title>
        <authorList>
            <person name="Li H.-S."/>
            <person name="Huang Y.-H."/>
            <person name="Pang H."/>
        </authorList>
    </citation>
    <scope>NUCLEOTIDE SEQUENCE [LARGE SCALE GENOMIC DNA]</scope>
    <source>
        <strain evidence="17">SYSU_2023b</strain>
        <tissue evidence="17">Whole body</tissue>
    </source>
</reference>
<comment type="similarity">
    <text evidence="4">In the C-terminal section; belongs to the OMP decarboxylase family.</text>
</comment>
<evidence type="ECO:0000256" key="1">
    <source>
        <dbReference type="ARBA" id="ARBA00004861"/>
    </source>
</evidence>
<dbReference type="GO" id="GO:0004590">
    <property type="term" value="F:orotidine-5'-phosphate decarboxylase activity"/>
    <property type="evidence" value="ECO:0007669"/>
    <property type="project" value="UniProtKB-EC"/>
</dbReference>
<dbReference type="EC" id="2.4.2.10" evidence="5"/>
<comment type="caution">
    <text evidence="17">The sequence shown here is derived from an EMBL/GenBank/DDBJ whole genome shotgun (WGS) entry which is preliminary data.</text>
</comment>
<evidence type="ECO:0000256" key="3">
    <source>
        <dbReference type="ARBA" id="ARBA00006221"/>
    </source>
</evidence>
<evidence type="ECO:0000256" key="5">
    <source>
        <dbReference type="ARBA" id="ARBA00011971"/>
    </source>
</evidence>
<dbReference type="GO" id="GO:0006207">
    <property type="term" value="P:'de novo' pyrimidine nucleobase biosynthetic process"/>
    <property type="evidence" value="ECO:0007669"/>
    <property type="project" value="InterPro"/>
</dbReference>
<keyword evidence="10" id="KW-0210">Decarboxylase</keyword>
<dbReference type="InterPro" id="IPR001754">
    <property type="entry name" value="OMPdeCOase_dom"/>
</dbReference>
<dbReference type="Proteomes" id="UP001431783">
    <property type="component" value="Unassembled WGS sequence"/>
</dbReference>
<feature type="binding site" evidence="15">
    <location>
        <position position="436"/>
    </location>
    <ligand>
        <name>substrate</name>
    </ligand>
</feature>
<comment type="pathway">
    <text evidence="2">Pyrimidine metabolism; UMP biosynthesis via de novo pathway; UMP from orotate: step 1/2.</text>
</comment>
<keyword evidence="18" id="KW-1185">Reference proteome</keyword>
<dbReference type="HAMAP" id="MF_01208">
    <property type="entry name" value="PyrE"/>
    <property type="match status" value="1"/>
</dbReference>